<organism evidence="2 3">
    <name type="scientific">Petrolisthes cinctipes</name>
    <name type="common">Flat porcelain crab</name>
    <dbReference type="NCBI Taxonomy" id="88211"/>
    <lineage>
        <taxon>Eukaryota</taxon>
        <taxon>Metazoa</taxon>
        <taxon>Ecdysozoa</taxon>
        <taxon>Arthropoda</taxon>
        <taxon>Crustacea</taxon>
        <taxon>Multicrustacea</taxon>
        <taxon>Malacostraca</taxon>
        <taxon>Eumalacostraca</taxon>
        <taxon>Eucarida</taxon>
        <taxon>Decapoda</taxon>
        <taxon>Pleocyemata</taxon>
        <taxon>Anomura</taxon>
        <taxon>Galatheoidea</taxon>
        <taxon>Porcellanidae</taxon>
        <taxon>Petrolisthes</taxon>
    </lineage>
</organism>
<dbReference type="EMBL" id="JAWQEG010003749">
    <property type="protein sequence ID" value="KAK3864658.1"/>
    <property type="molecule type" value="Genomic_DNA"/>
</dbReference>
<keyword evidence="3" id="KW-1185">Reference proteome</keyword>
<feature type="region of interest" description="Disordered" evidence="1">
    <location>
        <begin position="74"/>
        <end position="124"/>
    </location>
</feature>
<accession>A0AAE1EZV0</accession>
<reference evidence="2" key="1">
    <citation type="submission" date="2023-10" db="EMBL/GenBank/DDBJ databases">
        <title>Genome assemblies of two species of porcelain crab, Petrolisthes cinctipes and Petrolisthes manimaculis (Anomura: Porcellanidae).</title>
        <authorList>
            <person name="Angst P."/>
        </authorList>
    </citation>
    <scope>NUCLEOTIDE SEQUENCE</scope>
    <source>
        <strain evidence="2">PB745_01</strain>
        <tissue evidence="2">Gill</tissue>
    </source>
</reference>
<sequence length="124" mass="13459">MTCGREEKIKEVGVGLEAVSWVREGRSGGREGRKEEGWGAVDDLKEGRWKEGRGVERDGGEGRGIWVDGRMRVGEGKKGEGWRGKVGEALGGREDESWGGREGRGVERDGGGGIAWKKEGWSGM</sequence>
<comment type="caution">
    <text evidence="2">The sequence shown here is derived from an EMBL/GenBank/DDBJ whole genome shotgun (WGS) entry which is preliminary data.</text>
</comment>
<proteinExistence type="predicted"/>
<evidence type="ECO:0000313" key="2">
    <source>
        <dbReference type="EMBL" id="KAK3864658.1"/>
    </source>
</evidence>
<gene>
    <name evidence="2" type="ORF">Pcinc_029671</name>
</gene>
<name>A0AAE1EZV0_PETCI</name>
<evidence type="ECO:0000256" key="1">
    <source>
        <dbReference type="SAM" id="MobiDB-lite"/>
    </source>
</evidence>
<dbReference type="Proteomes" id="UP001286313">
    <property type="component" value="Unassembled WGS sequence"/>
</dbReference>
<dbReference type="AlphaFoldDB" id="A0AAE1EZV0"/>
<protein>
    <submittedName>
        <fullName evidence="2">Uncharacterized protein</fullName>
    </submittedName>
</protein>
<evidence type="ECO:0000313" key="3">
    <source>
        <dbReference type="Proteomes" id="UP001286313"/>
    </source>
</evidence>